<reference evidence="5" key="1">
    <citation type="journal article" date="2019" name="Int. J. Syst. Evol. Microbiol.">
        <title>The Global Catalogue of Microorganisms (GCM) 10K type strain sequencing project: providing services to taxonomists for standard genome sequencing and annotation.</title>
        <authorList>
            <consortium name="The Broad Institute Genomics Platform"/>
            <consortium name="The Broad Institute Genome Sequencing Center for Infectious Disease"/>
            <person name="Wu L."/>
            <person name="Ma J."/>
        </authorList>
    </citation>
    <scope>NUCLEOTIDE SEQUENCE [LARGE SCALE GENOMIC DNA]</scope>
    <source>
        <strain evidence="5">TBRC 4489</strain>
    </source>
</reference>
<feature type="domain" description="Protein kinase" evidence="3">
    <location>
        <begin position="17"/>
        <end position="306"/>
    </location>
</feature>
<feature type="region of interest" description="Disordered" evidence="2">
    <location>
        <begin position="258"/>
        <end position="305"/>
    </location>
</feature>
<dbReference type="PROSITE" id="PS50011">
    <property type="entry name" value="PROTEIN_KINASE_DOM"/>
    <property type="match status" value="1"/>
</dbReference>
<dbReference type="RefSeq" id="WP_377285020.1">
    <property type="nucleotide sequence ID" value="NZ_JBHSBM010000008.1"/>
</dbReference>
<dbReference type="SUPFAM" id="SSF49785">
    <property type="entry name" value="Galactose-binding domain-like"/>
    <property type="match status" value="1"/>
</dbReference>
<keyword evidence="5" id="KW-1185">Reference proteome</keyword>
<evidence type="ECO:0000259" key="3">
    <source>
        <dbReference type="PROSITE" id="PS50011"/>
    </source>
</evidence>
<dbReference type="Gene3D" id="1.10.510.10">
    <property type="entry name" value="Transferase(Phosphotransferase) domain 1"/>
    <property type="match status" value="1"/>
</dbReference>
<keyword evidence="4" id="KW-0723">Serine/threonine-protein kinase</keyword>
<accession>A0ABV8I1E5</accession>
<dbReference type="Proteomes" id="UP001595850">
    <property type="component" value="Unassembled WGS sequence"/>
</dbReference>
<evidence type="ECO:0000313" key="5">
    <source>
        <dbReference type="Proteomes" id="UP001595850"/>
    </source>
</evidence>
<comment type="caution">
    <text evidence="4">The sequence shown here is derived from an EMBL/GenBank/DDBJ whole genome shotgun (WGS) entry which is preliminary data.</text>
</comment>
<dbReference type="EMBL" id="JBHSBM010000008">
    <property type="protein sequence ID" value="MFC4057061.1"/>
    <property type="molecule type" value="Genomic_DNA"/>
</dbReference>
<dbReference type="GO" id="GO:0004674">
    <property type="term" value="F:protein serine/threonine kinase activity"/>
    <property type="evidence" value="ECO:0007669"/>
    <property type="project" value="UniProtKB-KW"/>
</dbReference>
<keyword evidence="4" id="KW-0808">Transferase</keyword>
<evidence type="ECO:0000256" key="1">
    <source>
        <dbReference type="ARBA" id="ARBA00023170"/>
    </source>
</evidence>
<dbReference type="InterPro" id="IPR000719">
    <property type="entry name" value="Prot_kinase_dom"/>
</dbReference>
<gene>
    <name evidence="4" type="ORF">ACFOWE_02060</name>
</gene>
<evidence type="ECO:0000256" key="2">
    <source>
        <dbReference type="SAM" id="MobiDB-lite"/>
    </source>
</evidence>
<dbReference type="SUPFAM" id="SSF56112">
    <property type="entry name" value="Protein kinase-like (PK-like)"/>
    <property type="match status" value="1"/>
</dbReference>
<dbReference type="InterPro" id="IPR011009">
    <property type="entry name" value="Kinase-like_dom_sf"/>
</dbReference>
<feature type="region of interest" description="Disordered" evidence="2">
    <location>
        <begin position="349"/>
        <end position="390"/>
    </location>
</feature>
<dbReference type="InterPro" id="IPR008979">
    <property type="entry name" value="Galactose-bd-like_sf"/>
</dbReference>
<organism evidence="4 5">
    <name type="scientific">Planomonospora corallina</name>
    <dbReference type="NCBI Taxonomy" id="1806052"/>
    <lineage>
        <taxon>Bacteria</taxon>
        <taxon>Bacillati</taxon>
        <taxon>Actinomycetota</taxon>
        <taxon>Actinomycetes</taxon>
        <taxon>Streptosporangiales</taxon>
        <taxon>Streptosporangiaceae</taxon>
        <taxon>Planomonospora</taxon>
    </lineage>
</organism>
<dbReference type="CDD" id="cd13973">
    <property type="entry name" value="PK_MviN-like"/>
    <property type="match status" value="1"/>
</dbReference>
<feature type="compositionally biased region" description="Pro residues" evidence="2">
    <location>
        <begin position="291"/>
        <end position="305"/>
    </location>
</feature>
<feature type="compositionally biased region" description="Low complexity" evidence="2">
    <location>
        <begin position="352"/>
        <end position="366"/>
    </location>
</feature>
<protein>
    <submittedName>
        <fullName evidence="4">Serine/threonine protein kinase</fullName>
    </submittedName>
</protein>
<evidence type="ECO:0000313" key="4">
    <source>
        <dbReference type="EMBL" id="MFC4057061.1"/>
    </source>
</evidence>
<dbReference type="Gene3D" id="2.60.120.260">
    <property type="entry name" value="Galactose-binding domain-like"/>
    <property type="match status" value="1"/>
</dbReference>
<proteinExistence type="predicted"/>
<dbReference type="Gene3D" id="3.30.200.20">
    <property type="entry name" value="Phosphorylase Kinase, domain 1"/>
    <property type="match status" value="1"/>
</dbReference>
<sequence length="515" mass="53649">MSTSSAIEPGTKLAERFRLEDRVHESNGATLWKAIDEVLARPVAVHTFGPDFPRIDEVVSAARTASRLTDPRLTQVFDATEDEGCSYVVSEWVTGENLADLVAAGPLEPDRAAALVAEVAEALVHAHEAGVPHLCLTPEHLVWTAGGTVKLLGLGVDAVLADVVHDSMRVEDAARGDAEGLGRLLYAGLTGHWPGEDTPGGLPVAPMSGGHFCTPRQVTAGVPGYLDTIVCRAILPESKRGQAPLTSPAEVAEALSSVPRPAPMPMPMPTPPAPVVTASRSEGLEVADSPQRPPTPPTLPPYQPIHRPPVSGGGGMLGKVAVGVVVLLVMAAVGLGAWTLGRSIGNAGGGSDATVSAAPTPTSKAPATREVKPGSAQGFDPMGDDGDERSDLAHLALDGKPSTEWYSQSYNSADFGRLKTGVGLLIDLKKSVTVTEVTADFGPVSGGAMEVRVGESKSLDALGKVAEISGLGGKKTLSVKSPKQGRYVLLWFTEAPPHQGRYRAQVNEVKIRAVK</sequence>
<keyword evidence="4" id="KW-0418">Kinase</keyword>
<keyword evidence="1" id="KW-0675">Receptor</keyword>
<feature type="compositionally biased region" description="Pro residues" evidence="2">
    <location>
        <begin position="260"/>
        <end position="274"/>
    </location>
</feature>
<name>A0ABV8I1E5_9ACTN</name>